<evidence type="ECO:0000313" key="2">
    <source>
        <dbReference type="EMBL" id="CEP09906.1"/>
    </source>
</evidence>
<name>A0A0B7MV22_9FUNG</name>
<organism evidence="2 3">
    <name type="scientific">Parasitella parasitica</name>
    <dbReference type="NCBI Taxonomy" id="35722"/>
    <lineage>
        <taxon>Eukaryota</taxon>
        <taxon>Fungi</taxon>
        <taxon>Fungi incertae sedis</taxon>
        <taxon>Mucoromycota</taxon>
        <taxon>Mucoromycotina</taxon>
        <taxon>Mucoromycetes</taxon>
        <taxon>Mucorales</taxon>
        <taxon>Mucorineae</taxon>
        <taxon>Mucoraceae</taxon>
        <taxon>Parasitella</taxon>
    </lineage>
</organism>
<keyword evidence="3" id="KW-1185">Reference proteome</keyword>
<sequence length="99" mass="11521">MEKVNTIKTKSLQCEYPYSKHAFPKEEATENAITSASTDEMMELDEPASDVEEDNPKEVDEQEEGENEDEHHEDKDELDIDKEDVTEQDTEEKNEEDIR</sequence>
<dbReference type="Proteomes" id="UP000054107">
    <property type="component" value="Unassembled WGS sequence"/>
</dbReference>
<reference evidence="2 3" key="1">
    <citation type="submission" date="2014-09" db="EMBL/GenBank/DDBJ databases">
        <authorList>
            <person name="Ellenberger Sabrina"/>
        </authorList>
    </citation>
    <scope>NUCLEOTIDE SEQUENCE [LARGE SCALE GENOMIC DNA]</scope>
    <source>
        <strain evidence="2 3">CBS 412.66</strain>
    </source>
</reference>
<proteinExistence type="predicted"/>
<protein>
    <submittedName>
        <fullName evidence="2">Uncharacterized protein</fullName>
    </submittedName>
</protein>
<feature type="compositionally biased region" description="Acidic residues" evidence="1">
    <location>
        <begin position="40"/>
        <end position="53"/>
    </location>
</feature>
<dbReference type="EMBL" id="LN722642">
    <property type="protein sequence ID" value="CEP09906.1"/>
    <property type="molecule type" value="Genomic_DNA"/>
</dbReference>
<evidence type="ECO:0000256" key="1">
    <source>
        <dbReference type="SAM" id="MobiDB-lite"/>
    </source>
</evidence>
<feature type="region of interest" description="Disordered" evidence="1">
    <location>
        <begin position="19"/>
        <end position="99"/>
    </location>
</feature>
<evidence type="ECO:0000313" key="3">
    <source>
        <dbReference type="Proteomes" id="UP000054107"/>
    </source>
</evidence>
<dbReference type="AlphaFoldDB" id="A0A0B7MV22"/>
<accession>A0A0B7MV22</accession>
<feature type="compositionally biased region" description="Acidic residues" evidence="1">
    <location>
        <begin position="76"/>
        <end position="99"/>
    </location>
</feature>
<gene>
    <name evidence="2" type="primary">PARPA_03496.1 scaffold 8073</name>
</gene>